<gene>
    <name evidence="1" type="ORF">NCTC13533_00228</name>
</gene>
<evidence type="ECO:0000313" key="1">
    <source>
        <dbReference type="EMBL" id="STC92052.1"/>
    </source>
</evidence>
<dbReference type="RefSeq" id="WP_262511523.1">
    <property type="nucleotide sequence ID" value="NZ_CP033920.1"/>
</dbReference>
<name>A0A376DMT5_CHRCU</name>
<evidence type="ECO:0000313" key="2">
    <source>
        <dbReference type="Proteomes" id="UP000255224"/>
    </source>
</evidence>
<sequence length="42" mass="4509">MNLETLSTEDLRRIEGGFGGEPETIVILGNVIHTNGVGNQNL</sequence>
<accession>A0A376DMT5</accession>
<organism evidence="1 2">
    <name type="scientific">Chryseobacterium carnipullorum</name>
    <dbReference type="NCBI Taxonomy" id="1124835"/>
    <lineage>
        <taxon>Bacteria</taxon>
        <taxon>Pseudomonadati</taxon>
        <taxon>Bacteroidota</taxon>
        <taxon>Flavobacteriia</taxon>
        <taxon>Flavobacteriales</taxon>
        <taxon>Weeksellaceae</taxon>
        <taxon>Chryseobacterium group</taxon>
        <taxon>Chryseobacterium</taxon>
    </lineage>
</organism>
<proteinExistence type="predicted"/>
<reference evidence="1 2" key="1">
    <citation type="submission" date="2018-06" db="EMBL/GenBank/DDBJ databases">
        <authorList>
            <consortium name="Pathogen Informatics"/>
            <person name="Doyle S."/>
        </authorList>
    </citation>
    <scope>NUCLEOTIDE SEQUENCE [LARGE SCALE GENOMIC DNA]</scope>
    <source>
        <strain evidence="1 2">NCTC13533</strain>
    </source>
</reference>
<dbReference type="AlphaFoldDB" id="A0A376DMT5"/>
<dbReference type="Proteomes" id="UP000255224">
    <property type="component" value="Unassembled WGS sequence"/>
</dbReference>
<dbReference type="EMBL" id="UFVQ01000003">
    <property type="protein sequence ID" value="STC92052.1"/>
    <property type="molecule type" value="Genomic_DNA"/>
</dbReference>
<protein>
    <submittedName>
        <fullName evidence="1">Uncharacterized protein</fullName>
    </submittedName>
</protein>